<reference evidence="1 2" key="1">
    <citation type="journal article" date="2015" name="Nature">
        <title>rRNA introns, odd ribosomes, and small enigmatic genomes across a large radiation of phyla.</title>
        <authorList>
            <person name="Brown C.T."/>
            <person name="Hug L.A."/>
            <person name="Thomas B.C."/>
            <person name="Sharon I."/>
            <person name="Castelle C.J."/>
            <person name="Singh A."/>
            <person name="Wilkins M.J."/>
            <person name="Williams K.H."/>
            <person name="Banfield J.F."/>
        </authorList>
    </citation>
    <scope>NUCLEOTIDE SEQUENCE [LARGE SCALE GENOMIC DNA]</scope>
</reference>
<evidence type="ECO:0000313" key="2">
    <source>
        <dbReference type="Proteomes" id="UP000034846"/>
    </source>
</evidence>
<accession>A0A0G1XIC2</accession>
<dbReference type="EMBL" id="LCRD01000005">
    <property type="protein sequence ID" value="KKW30691.1"/>
    <property type="molecule type" value="Genomic_DNA"/>
</dbReference>
<protein>
    <submittedName>
        <fullName evidence="1">Uncharacterized protein</fullName>
    </submittedName>
</protein>
<name>A0A0G1XIC2_9BACT</name>
<proteinExistence type="predicted"/>
<dbReference type="AlphaFoldDB" id="A0A0G1XIC2"/>
<sequence length="67" mass="7689">MSKKPRPVAAPKRDNNRLVIEAPTRRSGDAFVNRHASVFQDRKKTANRKACRTAPRLNRGEFDFLHS</sequence>
<dbReference type="Proteomes" id="UP000034846">
    <property type="component" value="Unassembled WGS sequence"/>
</dbReference>
<gene>
    <name evidence="1" type="ORF">UY72_C0005G0007</name>
</gene>
<comment type="caution">
    <text evidence="1">The sequence shown here is derived from an EMBL/GenBank/DDBJ whole genome shotgun (WGS) entry which is preliminary data.</text>
</comment>
<organism evidence="1 2">
    <name type="scientific">Candidatus Uhrbacteria bacterium GW2011_GWD2_52_7</name>
    <dbReference type="NCBI Taxonomy" id="1618989"/>
    <lineage>
        <taxon>Bacteria</taxon>
        <taxon>Candidatus Uhriibacteriota</taxon>
    </lineage>
</organism>
<evidence type="ECO:0000313" key="1">
    <source>
        <dbReference type="EMBL" id="KKW30691.1"/>
    </source>
</evidence>